<dbReference type="AlphaFoldDB" id="Q12J01"/>
<dbReference type="InterPro" id="IPR026024">
    <property type="entry name" value="Chemotaxis_MeTrfase_CheR"/>
</dbReference>
<dbReference type="InterPro" id="IPR000780">
    <property type="entry name" value="CheR_MeTrfase"/>
</dbReference>
<dbReference type="InterPro" id="IPR050903">
    <property type="entry name" value="Bact_Chemotaxis_MeTrfase"/>
</dbReference>
<evidence type="ECO:0000256" key="1">
    <source>
        <dbReference type="ARBA" id="ARBA00001541"/>
    </source>
</evidence>
<evidence type="ECO:0000256" key="4">
    <source>
        <dbReference type="ARBA" id="ARBA00022691"/>
    </source>
</evidence>
<dbReference type="SUPFAM" id="SSF47757">
    <property type="entry name" value="Chemotaxis receptor methyltransferase CheR, N-terminal domain"/>
    <property type="match status" value="1"/>
</dbReference>
<evidence type="ECO:0000259" key="7">
    <source>
        <dbReference type="PROSITE" id="PS50123"/>
    </source>
</evidence>
<feature type="binding site" evidence="6">
    <location>
        <position position="146"/>
    </location>
    <ligand>
        <name>S-adenosyl-L-methionine</name>
        <dbReference type="ChEBI" id="CHEBI:59789"/>
    </ligand>
</feature>
<protein>
    <recommendedName>
        <fullName evidence="5">Chemotaxis protein methyltransferase</fullName>
        <ecNumber evidence="5">2.1.1.80</ecNumber>
    </recommendedName>
</protein>
<dbReference type="Proteomes" id="UP000001982">
    <property type="component" value="Chromosome"/>
</dbReference>
<name>Q12J01_SHEDO</name>
<keyword evidence="9" id="KW-1185">Reference proteome</keyword>
<accession>Q12J01</accession>
<keyword evidence="2 5" id="KW-0489">Methyltransferase</keyword>
<dbReference type="InterPro" id="IPR029063">
    <property type="entry name" value="SAM-dependent_MTases_sf"/>
</dbReference>
<dbReference type="HOGENOM" id="CLU_025854_0_0_6"/>
<dbReference type="InterPro" id="IPR036804">
    <property type="entry name" value="CheR_N_sf"/>
</dbReference>
<evidence type="ECO:0000313" key="9">
    <source>
        <dbReference type="Proteomes" id="UP000001982"/>
    </source>
</evidence>
<dbReference type="PANTHER" id="PTHR24422">
    <property type="entry name" value="CHEMOTAXIS PROTEIN METHYLTRANSFERASE"/>
    <property type="match status" value="1"/>
</dbReference>
<feature type="binding site" evidence="6">
    <location>
        <position position="123"/>
    </location>
    <ligand>
        <name>S-adenosyl-L-methionine</name>
        <dbReference type="ChEBI" id="CHEBI:59789"/>
    </ligand>
</feature>
<dbReference type="GO" id="GO:0008983">
    <property type="term" value="F:protein-glutamate O-methyltransferase activity"/>
    <property type="evidence" value="ECO:0007669"/>
    <property type="project" value="UniProtKB-EC"/>
</dbReference>
<evidence type="ECO:0000256" key="3">
    <source>
        <dbReference type="ARBA" id="ARBA00022679"/>
    </source>
</evidence>
<feature type="binding site" evidence="6">
    <location>
        <begin position="204"/>
        <end position="205"/>
    </location>
    <ligand>
        <name>S-adenosyl-L-methionine</name>
        <dbReference type="ChEBI" id="CHEBI:59789"/>
    </ligand>
</feature>
<dbReference type="STRING" id="318161.Sden_3299"/>
<dbReference type="RefSeq" id="WP_011497720.1">
    <property type="nucleotide sequence ID" value="NC_007954.1"/>
</dbReference>
<evidence type="ECO:0000313" key="8">
    <source>
        <dbReference type="EMBL" id="ABE56575.1"/>
    </source>
</evidence>
<dbReference type="PROSITE" id="PS50123">
    <property type="entry name" value="CHER"/>
    <property type="match status" value="1"/>
</dbReference>
<gene>
    <name evidence="8" type="ordered locus">Sden_3299</name>
</gene>
<dbReference type="KEGG" id="sdn:Sden_3299"/>
<dbReference type="GO" id="GO:0032259">
    <property type="term" value="P:methylation"/>
    <property type="evidence" value="ECO:0007669"/>
    <property type="project" value="UniProtKB-KW"/>
</dbReference>
<dbReference type="PRINTS" id="PR00996">
    <property type="entry name" value="CHERMTFRASE"/>
</dbReference>
<feature type="binding site" evidence="6">
    <location>
        <begin position="221"/>
        <end position="222"/>
    </location>
    <ligand>
        <name>S-adenosyl-L-methionine</name>
        <dbReference type="ChEBI" id="CHEBI:59789"/>
    </ligand>
</feature>
<evidence type="ECO:0000256" key="5">
    <source>
        <dbReference type="PIRNR" id="PIRNR000410"/>
    </source>
</evidence>
<dbReference type="SUPFAM" id="SSF53335">
    <property type="entry name" value="S-adenosyl-L-methionine-dependent methyltransferases"/>
    <property type="match status" value="1"/>
</dbReference>
<keyword evidence="4 5" id="KW-0949">S-adenosyl-L-methionine</keyword>
<feature type="domain" description="CheR-type methyltransferase" evidence="7">
    <location>
        <begin position="8"/>
        <end position="275"/>
    </location>
</feature>
<dbReference type="EMBL" id="CP000302">
    <property type="protein sequence ID" value="ABE56575.1"/>
    <property type="molecule type" value="Genomic_DNA"/>
</dbReference>
<reference evidence="8 9" key="1">
    <citation type="submission" date="2006-03" db="EMBL/GenBank/DDBJ databases">
        <title>Complete sequence of Shewanella denitrificans OS217.</title>
        <authorList>
            <consortium name="US DOE Joint Genome Institute"/>
            <person name="Copeland A."/>
            <person name="Lucas S."/>
            <person name="Lapidus A."/>
            <person name="Barry K."/>
            <person name="Detter J.C."/>
            <person name="Glavina del Rio T."/>
            <person name="Hammon N."/>
            <person name="Israni S."/>
            <person name="Dalin E."/>
            <person name="Tice H."/>
            <person name="Pitluck S."/>
            <person name="Brettin T."/>
            <person name="Bruce D."/>
            <person name="Han C."/>
            <person name="Tapia R."/>
            <person name="Gilna P."/>
            <person name="Kiss H."/>
            <person name="Schmutz J."/>
            <person name="Larimer F."/>
            <person name="Land M."/>
            <person name="Hauser L."/>
            <person name="Kyrpides N."/>
            <person name="Lykidis A."/>
            <person name="Richardson P."/>
        </authorList>
    </citation>
    <scope>NUCLEOTIDE SEQUENCE [LARGE SCALE GENOMIC DNA]</scope>
    <source>
        <strain evidence="9">OS217 / ATCC BAA-1090 / DSM 15013</strain>
    </source>
</reference>
<dbReference type="PANTHER" id="PTHR24422:SF26">
    <property type="entry name" value="CHEMOTAXIS PROTEIN METHYLTRANSFERASE"/>
    <property type="match status" value="1"/>
</dbReference>
<evidence type="ECO:0000256" key="6">
    <source>
        <dbReference type="PIRSR" id="PIRSR000410-1"/>
    </source>
</evidence>
<dbReference type="EC" id="2.1.1.80" evidence="5"/>
<feature type="binding site" evidence="6">
    <location>
        <position position="90"/>
    </location>
    <ligand>
        <name>S-adenosyl-L-methionine</name>
        <dbReference type="ChEBI" id="CHEBI:59789"/>
    </ligand>
</feature>
<proteinExistence type="predicted"/>
<dbReference type="Gene3D" id="1.10.155.10">
    <property type="entry name" value="Chemotaxis receptor methyltransferase CheR, N-terminal domain"/>
    <property type="match status" value="1"/>
</dbReference>
<dbReference type="CDD" id="cd02440">
    <property type="entry name" value="AdoMet_MTases"/>
    <property type="match status" value="1"/>
</dbReference>
<comment type="catalytic activity">
    <reaction evidence="1 5">
        <text>L-glutamyl-[protein] + S-adenosyl-L-methionine = [protein]-L-glutamate 5-O-methyl ester + S-adenosyl-L-homocysteine</text>
        <dbReference type="Rhea" id="RHEA:24452"/>
        <dbReference type="Rhea" id="RHEA-COMP:10208"/>
        <dbReference type="Rhea" id="RHEA-COMP:10311"/>
        <dbReference type="ChEBI" id="CHEBI:29973"/>
        <dbReference type="ChEBI" id="CHEBI:57856"/>
        <dbReference type="ChEBI" id="CHEBI:59789"/>
        <dbReference type="ChEBI" id="CHEBI:82795"/>
        <dbReference type="EC" id="2.1.1.80"/>
    </reaction>
</comment>
<dbReference type="InterPro" id="IPR022642">
    <property type="entry name" value="CheR_C"/>
</dbReference>
<dbReference type="PIRSF" id="PIRSF000410">
    <property type="entry name" value="CheR"/>
    <property type="match status" value="1"/>
</dbReference>
<sequence>MLVSSESVYMEVLNLSDKEFSLFQNMIYDIAGINLSANKKALVSSRLAKRVKHYGLRSYSQYFELLKSKLHNEHQIAIDLLTTHETFFFREPKHFEFLRDRIIPNWNQSSHKVWSAASSSGEEAYTLAMILAAHANNKNWEIVGTDISTQILERARSGHYAIERADNIPKQYLSKYCLKGIGQQQGTFIIAPEIRKQVQFIHANLKDNLGHLGSFDVIFLRNVLIYFDVKTKQQVVSQLLKQLKPNGYFIVGHSESLNGVVDNLRAVVPSVYQKL</sequence>
<dbReference type="SMART" id="SM00138">
    <property type="entry name" value="MeTrc"/>
    <property type="match status" value="1"/>
</dbReference>
<dbReference type="InterPro" id="IPR022641">
    <property type="entry name" value="CheR_N"/>
</dbReference>
<dbReference type="Pfam" id="PF03705">
    <property type="entry name" value="CheR_N"/>
    <property type="match status" value="1"/>
</dbReference>
<dbReference type="eggNOG" id="COG1352">
    <property type="taxonomic scope" value="Bacteria"/>
</dbReference>
<dbReference type="Gene3D" id="3.40.50.150">
    <property type="entry name" value="Vaccinia Virus protein VP39"/>
    <property type="match status" value="1"/>
</dbReference>
<organism evidence="8 9">
    <name type="scientific">Shewanella denitrificans (strain OS217 / ATCC BAA-1090 / DSM 15013)</name>
    <dbReference type="NCBI Taxonomy" id="318161"/>
    <lineage>
        <taxon>Bacteria</taxon>
        <taxon>Pseudomonadati</taxon>
        <taxon>Pseudomonadota</taxon>
        <taxon>Gammaproteobacteria</taxon>
        <taxon>Alteromonadales</taxon>
        <taxon>Shewanellaceae</taxon>
        <taxon>Shewanella</taxon>
    </lineage>
</organism>
<evidence type="ECO:0000256" key="2">
    <source>
        <dbReference type="ARBA" id="ARBA00022603"/>
    </source>
</evidence>
<keyword evidence="3 5" id="KW-0808">Transferase</keyword>
<comment type="function">
    <text evidence="5">Methylation of the membrane-bound methyl-accepting chemotaxis proteins (MCP) to form gamma-glutamyl methyl ester residues in MCP.</text>
</comment>
<dbReference type="Pfam" id="PF01739">
    <property type="entry name" value="CheR"/>
    <property type="match status" value="1"/>
</dbReference>
<feature type="binding site" evidence="6">
    <location>
        <position position="86"/>
    </location>
    <ligand>
        <name>S-adenosyl-L-methionine</name>
        <dbReference type="ChEBI" id="CHEBI:59789"/>
    </ligand>
</feature>